<gene>
    <name evidence="2" type="ORF">B0T19DRAFT_425041</name>
</gene>
<dbReference type="AlphaFoldDB" id="A0AAE0MEB9"/>
<dbReference type="GO" id="GO:0008654">
    <property type="term" value="P:phospholipid biosynthetic process"/>
    <property type="evidence" value="ECO:0007669"/>
    <property type="project" value="TreeGrafter"/>
</dbReference>
<sequence>MAAQALGDLKADLVSSPPGRNTSVFARDRQASGTGEGAGNQQGREPEPILTLITSQPLLAATFEGAVSAYNTGKNLSPHLRTGANYIEGYLSPMAKVVGNVGRRTGVEGSIRWIFSSSGRKNRHASDLESGEGASHKRRRVKLTEKEMEAHGRDSDYVEYGTGRRMSTSTIGTVDTLPAYDTKSSPAYTEMAERSSTDEAGSSSPQRQLKKLVITSSGLGVAMKEGSRQKLLIIIEWLRRTNATIAERVKELQDMLKRYDAVASNDGEDHEMGDSQEAASRSQLISGMMRLKHDIYDLIKTSIDYISKHTGAVVPQNVAVLVTGHLRSLPGRYPWQTMAAIKAENQAGASPERAKRETFNVVLLFAEEGLEMIAKVQKLLECTLHSARAWAESLGRGGPEHAHSPPASNGAILPTAQFATDSFADRDIKMEMN</sequence>
<feature type="compositionally biased region" description="Polar residues" evidence="1">
    <location>
        <begin position="198"/>
        <end position="207"/>
    </location>
</feature>
<evidence type="ECO:0000256" key="1">
    <source>
        <dbReference type="SAM" id="MobiDB-lite"/>
    </source>
</evidence>
<protein>
    <submittedName>
        <fullName evidence="2">Transcription factor Opi1</fullName>
    </submittedName>
</protein>
<name>A0AAE0MEB9_9PEZI</name>
<dbReference type="Pfam" id="PF08618">
    <property type="entry name" value="Opi1"/>
    <property type="match status" value="1"/>
</dbReference>
<comment type="caution">
    <text evidence="2">The sequence shown here is derived from an EMBL/GenBank/DDBJ whole genome shotgun (WGS) entry which is preliminary data.</text>
</comment>
<organism evidence="2 3">
    <name type="scientific">Cercophora scortea</name>
    <dbReference type="NCBI Taxonomy" id="314031"/>
    <lineage>
        <taxon>Eukaryota</taxon>
        <taxon>Fungi</taxon>
        <taxon>Dikarya</taxon>
        <taxon>Ascomycota</taxon>
        <taxon>Pezizomycotina</taxon>
        <taxon>Sordariomycetes</taxon>
        <taxon>Sordariomycetidae</taxon>
        <taxon>Sordariales</taxon>
        <taxon>Lasiosphaeriaceae</taxon>
        <taxon>Cercophora</taxon>
    </lineage>
</organism>
<dbReference type="GO" id="GO:0003714">
    <property type="term" value="F:transcription corepressor activity"/>
    <property type="evidence" value="ECO:0007669"/>
    <property type="project" value="InterPro"/>
</dbReference>
<proteinExistence type="predicted"/>
<keyword evidence="3" id="KW-1185">Reference proteome</keyword>
<dbReference type="PANTHER" id="PTHR38406:SF1">
    <property type="entry name" value="TRANSCRIPTIONAL REPRESSOR OPI1"/>
    <property type="match status" value="1"/>
</dbReference>
<reference evidence="2" key="1">
    <citation type="journal article" date="2023" name="Mol. Phylogenet. Evol.">
        <title>Genome-scale phylogeny and comparative genomics of the fungal order Sordariales.</title>
        <authorList>
            <person name="Hensen N."/>
            <person name="Bonometti L."/>
            <person name="Westerberg I."/>
            <person name="Brannstrom I.O."/>
            <person name="Guillou S."/>
            <person name="Cros-Aarteil S."/>
            <person name="Calhoun S."/>
            <person name="Haridas S."/>
            <person name="Kuo A."/>
            <person name="Mondo S."/>
            <person name="Pangilinan J."/>
            <person name="Riley R."/>
            <person name="LaButti K."/>
            <person name="Andreopoulos B."/>
            <person name="Lipzen A."/>
            <person name="Chen C."/>
            <person name="Yan M."/>
            <person name="Daum C."/>
            <person name="Ng V."/>
            <person name="Clum A."/>
            <person name="Steindorff A."/>
            <person name="Ohm R.A."/>
            <person name="Martin F."/>
            <person name="Silar P."/>
            <person name="Natvig D.O."/>
            <person name="Lalanne C."/>
            <person name="Gautier V."/>
            <person name="Ament-Velasquez S.L."/>
            <person name="Kruys A."/>
            <person name="Hutchinson M.I."/>
            <person name="Powell A.J."/>
            <person name="Barry K."/>
            <person name="Miller A.N."/>
            <person name="Grigoriev I.V."/>
            <person name="Debuchy R."/>
            <person name="Gladieux P."/>
            <person name="Hiltunen Thoren M."/>
            <person name="Johannesson H."/>
        </authorList>
    </citation>
    <scope>NUCLEOTIDE SEQUENCE</scope>
    <source>
        <strain evidence="2">SMH4131-1</strain>
    </source>
</reference>
<evidence type="ECO:0000313" key="2">
    <source>
        <dbReference type="EMBL" id="KAK3328623.1"/>
    </source>
</evidence>
<reference evidence="2" key="2">
    <citation type="submission" date="2023-06" db="EMBL/GenBank/DDBJ databases">
        <authorList>
            <consortium name="Lawrence Berkeley National Laboratory"/>
            <person name="Haridas S."/>
            <person name="Hensen N."/>
            <person name="Bonometti L."/>
            <person name="Westerberg I."/>
            <person name="Brannstrom I.O."/>
            <person name="Guillou S."/>
            <person name="Cros-Aarteil S."/>
            <person name="Calhoun S."/>
            <person name="Kuo A."/>
            <person name="Mondo S."/>
            <person name="Pangilinan J."/>
            <person name="Riley R."/>
            <person name="Labutti K."/>
            <person name="Andreopoulos B."/>
            <person name="Lipzen A."/>
            <person name="Chen C."/>
            <person name="Yanf M."/>
            <person name="Daum C."/>
            <person name="Ng V."/>
            <person name="Clum A."/>
            <person name="Steindorff A."/>
            <person name="Ohm R."/>
            <person name="Martin F."/>
            <person name="Silar P."/>
            <person name="Natvig D."/>
            <person name="Lalanne C."/>
            <person name="Gautier V."/>
            <person name="Ament-Velasquez S.L."/>
            <person name="Kruys A."/>
            <person name="Hutchinson M.I."/>
            <person name="Powell A.J."/>
            <person name="Barry K."/>
            <person name="Miller A.N."/>
            <person name="Grigoriev I.V."/>
            <person name="Debuchy R."/>
            <person name="Gladieux P."/>
            <person name="Thoren M.H."/>
            <person name="Johannesson H."/>
        </authorList>
    </citation>
    <scope>NUCLEOTIDE SEQUENCE</scope>
    <source>
        <strain evidence="2">SMH4131-1</strain>
    </source>
</reference>
<dbReference type="GO" id="GO:0005634">
    <property type="term" value="C:nucleus"/>
    <property type="evidence" value="ECO:0007669"/>
    <property type="project" value="TreeGrafter"/>
</dbReference>
<accession>A0AAE0MEB9</accession>
<feature type="region of interest" description="Disordered" evidence="1">
    <location>
        <begin position="1"/>
        <end position="45"/>
    </location>
</feature>
<dbReference type="EMBL" id="JAUEPO010000003">
    <property type="protein sequence ID" value="KAK3328623.1"/>
    <property type="molecule type" value="Genomic_DNA"/>
</dbReference>
<feature type="region of interest" description="Disordered" evidence="1">
    <location>
        <begin position="176"/>
        <end position="209"/>
    </location>
</feature>
<dbReference type="InterPro" id="IPR013927">
    <property type="entry name" value="TF_Opi1_Ccg-8"/>
</dbReference>
<evidence type="ECO:0000313" key="3">
    <source>
        <dbReference type="Proteomes" id="UP001286456"/>
    </source>
</evidence>
<dbReference type="GO" id="GO:0006357">
    <property type="term" value="P:regulation of transcription by RNA polymerase II"/>
    <property type="evidence" value="ECO:0007669"/>
    <property type="project" value="TreeGrafter"/>
</dbReference>
<dbReference type="GO" id="GO:0030968">
    <property type="term" value="P:endoplasmic reticulum unfolded protein response"/>
    <property type="evidence" value="ECO:0007669"/>
    <property type="project" value="TreeGrafter"/>
</dbReference>
<dbReference type="GO" id="GO:0005783">
    <property type="term" value="C:endoplasmic reticulum"/>
    <property type="evidence" value="ECO:0007669"/>
    <property type="project" value="TreeGrafter"/>
</dbReference>
<dbReference type="PANTHER" id="PTHR38406">
    <property type="entry name" value="TRANSCRIPTIONAL REPRESSOR OPI1"/>
    <property type="match status" value="1"/>
</dbReference>
<dbReference type="Proteomes" id="UP001286456">
    <property type="component" value="Unassembled WGS sequence"/>
</dbReference>